<dbReference type="EMBL" id="KV429074">
    <property type="protein sequence ID" value="KZT67618.1"/>
    <property type="molecule type" value="Genomic_DNA"/>
</dbReference>
<dbReference type="InterPro" id="IPR029063">
    <property type="entry name" value="SAM-dependent_MTases_sf"/>
</dbReference>
<accession>A0A165P0S4</accession>
<dbReference type="GO" id="GO:0016740">
    <property type="term" value="F:transferase activity"/>
    <property type="evidence" value="ECO:0007669"/>
    <property type="project" value="UniProtKB-KW"/>
</dbReference>
<dbReference type="Proteomes" id="UP000076727">
    <property type="component" value="Unassembled WGS sequence"/>
</dbReference>
<protein>
    <recommendedName>
        <fullName evidence="7">Methyltransferase domain-containing protein</fullName>
    </recommendedName>
</protein>
<gene>
    <name evidence="5" type="ORF">DAEQUDRAFT_713142</name>
</gene>
<evidence type="ECO:0000256" key="1">
    <source>
        <dbReference type="ARBA" id="ARBA00005179"/>
    </source>
</evidence>
<name>A0A165P0S4_9APHY</name>
<keyword evidence="3" id="KW-0949">S-adenosyl-L-methionine</keyword>
<evidence type="ECO:0000313" key="5">
    <source>
        <dbReference type="EMBL" id="KZT67618.1"/>
    </source>
</evidence>
<dbReference type="Gene3D" id="3.40.50.150">
    <property type="entry name" value="Vaccinia Virus protein VP39"/>
    <property type="match status" value="1"/>
</dbReference>
<dbReference type="PANTHER" id="PTHR35897:SF1">
    <property type="entry name" value="METHYLTRANSFERASE AUSD"/>
    <property type="match status" value="1"/>
</dbReference>
<dbReference type="OrthoDB" id="2094832at2759"/>
<reference evidence="5 6" key="1">
    <citation type="journal article" date="2016" name="Mol. Biol. Evol.">
        <title>Comparative Genomics of Early-Diverging Mushroom-Forming Fungi Provides Insights into the Origins of Lignocellulose Decay Capabilities.</title>
        <authorList>
            <person name="Nagy L.G."/>
            <person name="Riley R."/>
            <person name="Tritt A."/>
            <person name="Adam C."/>
            <person name="Daum C."/>
            <person name="Floudas D."/>
            <person name="Sun H."/>
            <person name="Yadav J.S."/>
            <person name="Pangilinan J."/>
            <person name="Larsson K.H."/>
            <person name="Matsuura K."/>
            <person name="Barry K."/>
            <person name="Labutti K."/>
            <person name="Kuo R."/>
            <person name="Ohm R.A."/>
            <person name="Bhattacharya S.S."/>
            <person name="Shirouzu T."/>
            <person name="Yoshinaga Y."/>
            <person name="Martin F.M."/>
            <person name="Grigoriev I.V."/>
            <person name="Hibbett D.S."/>
        </authorList>
    </citation>
    <scope>NUCLEOTIDE SEQUENCE [LARGE SCALE GENOMIC DNA]</scope>
    <source>
        <strain evidence="5 6">L-15889</strain>
    </source>
</reference>
<dbReference type="SUPFAM" id="SSF53335">
    <property type="entry name" value="S-adenosyl-L-methionine-dependent methyltransferases"/>
    <property type="match status" value="1"/>
</dbReference>
<evidence type="ECO:0000313" key="6">
    <source>
        <dbReference type="Proteomes" id="UP000076727"/>
    </source>
</evidence>
<dbReference type="AlphaFoldDB" id="A0A165P0S4"/>
<dbReference type="PANTHER" id="PTHR35897">
    <property type="entry name" value="METHYLTRANSFERASE AUSD"/>
    <property type="match status" value="1"/>
</dbReference>
<evidence type="ECO:0000256" key="2">
    <source>
        <dbReference type="ARBA" id="ARBA00022679"/>
    </source>
</evidence>
<proteinExistence type="inferred from homology"/>
<evidence type="ECO:0000256" key="4">
    <source>
        <dbReference type="ARBA" id="ARBA00038314"/>
    </source>
</evidence>
<sequence>MSEVNEESRRIFEETYSTLDEEARAFLTSRTGISNEAQLKEHILQVQASAFGVHKYRCIQNYSFLKLKTSRLPAYGQLLKLGRERKGAIFLDIGCCFGNDIRKAVVDGFPIQNVIGSDLYPAFWELGHKLFKDTPETFPVPFIAGDALSPAFLQPSPPAYSPPSTPPPDHASLKEAGTLTPLLGHVSAIHASSFFHLFNEAQQATLARAVAGLLSPEPGSVIFGSHGGRSKKGLRGEVAQGLWRTEPMWCHDPESWKALWDGEVFEKGTVRVEAVLKEGHSRRVGIAEDGGIPGSLVWSVTRL</sequence>
<comment type="pathway">
    <text evidence="1">Secondary metabolite biosynthesis.</text>
</comment>
<comment type="similarity">
    <text evidence="4">Belongs to the class I-like SAM-binding methyltransferase superfamily.</text>
</comment>
<dbReference type="InterPro" id="IPR051654">
    <property type="entry name" value="Meroterpenoid_MTases"/>
</dbReference>
<evidence type="ECO:0000256" key="3">
    <source>
        <dbReference type="ARBA" id="ARBA00022691"/>
    </source>
</evidence>
<evidence type="ECO:0008006" key="7">
    <source>
        <dbReference type="Google" id="ProtNLM"/>
    </source>
</evidence>
<keyword evidence="2" id="KW-0808">Transferase</keyword>
<organism evidence="5 6">
    <name type="scientific">Daedalea quercina L-15889</name>
    <dbReference type="NCBI Taxonomy" id="1314783"/>
    <lineage>
        <taxon>Eukaryota</taxon>
        <taxon>Fungi</taxon>
        <taxon>Dikarya</taxon>
        <taxon>Basidiomycota</taxon>
        <taxon>Agaricomycotina</taxon>
        <taxon>Agaricomycetes</taxon>
        <taxon>Polyporales</taxon>
        <taxon>Fomitopsis</taxon>
    </lineage>
</organism>
<keyword evidence="6" id="KW-1185">Reference proteome</keyword>
<dbReference type="STRING" id="1314783.A0A165P0S4"/>